<organism evidence="2 3">
    <name type="scientific">Candidatus Giovannonibacteria bacterium GW2011_GWC2_44_9</name>
    <dbReference type="NCBI Taxonomy" id="1618658"/>
    <lineage>
        <taxon>Bacteria</taxon>
        <taxon>Candidatus Giovannoniibacteriota</taxon>
    </lineage>
</organism>
<dbReference type="PROSITE" id="PS00409">
    <property type="entry name" value="PROKAR_NTER_METHYL"/>
    <property type="match status" value="1"/>
</dbReference>
<keyword evidence="1" id="KW-0812">Transmembrane</keyword>
<comment type="caution">
    <text evidence="2">The sequence shown here is derived from an EMBL/GenBank/DDBJ whole genome shotgun (WGS) entry which is preliminary data.</text>
</comment>
<proteinExistence type="predicted"/>
<dbReference type="InterPro" id="IPR012902">
    <property type="entry name" value="N_methyl_site"/>
</dbReference>
<reference evidence="2 3" key="1">
    <citation type="journal article" date="2015" name="Nature">
        <title>rRNA introns, odd ribosomes, and small enigmatic genomes across a large radiation of phyla.</title>
        <authorList>
            <person name="Brown C.T."/>
            <person name="Hug L.A."/>
            <person name="Thomas B.C."/>
            <person name="Sharon I."/>
            <person name="Castelle C.J."/>
            <person name="Singh A."/>
            <person name="Wilkins M.J."/>
            <person name="Williams K.H."/>
            <person name="Banfield J.F."/>
        </authorList>
    </citation>
    <scope>NUCLEOTIDE SEQUENCE [LARGE SCALE GENOMIC DNA]</scope>
</reference>
<feature type="transmembrane region" description="Helical" evidence="1">
    <location>
        <begin position="20"/>
        <end position="38"/>
    </location>
</feature>
<dbReference type="InterPro" id="IPR045584">
    <property type="entry name" value="Pilin-like"/>
</dbReference>
<keyword evidence="1" id="KW-1133">Transmembrane helix</keyword>
<evidence type="ECO:0008006" key="4">
    <source>
        <dbReference type="Google" id="ProtNLM"/>
    </source>
</evidence>
<evidence type="ECO:0000256" key="1">
    <source>
        <dbReference type="SAM" id="Phobius"/>
    </source>
</evidence>
<keyword evidence="1" id="KW-0472">Membrane</keyword>
<sequence length="163" mass="17306">MFPVSSFKFQEKGFSLLELIISLAIIALLGSLAGLGLVNYQRSIAADAAAREIVGQLRLTQRKAVSGEDGDLNGQGDAWGVRFSNSSDDTYQVFYGAVYNSASTTATVYLPSSAKFTDPTEGNIKDIIFTKLSGTSTPATIFISLPDGSDSRTITIATSTISF</sequence>
<dbReference type="Gene3D" id="3.30.700.10">
    <property type="entry name" value="Glycoprotein, Type 4 Pilin"/>
    <property type="match status" value="1"/>
</dbReference>
<accession>A0A0G1KF73</accession>
<dbReference type="AlphaFoldDB" id="A0A0G1KF73"/>
<name>A0A0G1KF73_9BACT</name>
<dbReference type="Pfam" id="PF07963">
    <property type="entry name" value="N_methyl"/>
    <property type="match status" value="1"/>
</dbReference>
<protein>
    <recommendedName>
        <fullName evidence="4">Prepilin-type N-terminal cleavage/methylation domain-containing protein</fullName>
    </recommendedName>
</protein>
<evidence type="ECO:0000313" key="3">
    <source>
        <dbReference type="Proteomes" id="UP000033915"/>
    </source>
</evidence>
<dbReference type="SUPFAM" id="SSF54523">
    <property type="entry name" value="Pili subunits"/>
    <property type="match status" value="1"/>
</dbReference>
<gene>
    <name evidence="2" type="ORF">UW81_C0042G0002</name>
</gene>
<dbReference type="NCBIfam" id="TIGR02532">
    <property type="entry name" value="IV_pilin_GFxxxE"/>
    <property type="match status" value="1"/>
</dbReference>
<evidence type="ECO:0000313" key="2">
    <source>
        <dbReference type="EMBL" id="KKT82401.1"/>
    </source>
</evidence>
<dbReference type="EMBL" id="LCJT01000042">
    <property type="protein sequence ID" value="KKT82401.1"/>
    <property type="molecule type" value="Genomic_DNA"/>
</dbReference>
<dbReference type="Proteomes" id="UP000033915">
    <property type="component" value="Unassembled WGS sequence"/>
</dbReference>